<dbReference type="EMBL" id="JABWGO010000007">
    <property type="protein sequence ID" value="NUW43660.1"/>
    <property type="molecule type" value="Genomic_DNA"/>
</dbReference>
<feature type="transmembrane region" description="Helical" evidence="1">
    <location>
        <begin position="52"/>
        <end position="73"/>
    </location>
</feature>
<gene>
    <name evidence="2" type="ORF">HT134_26535</name>
</gene>
<protein>
    <submittedName>
        <fullName evidence="2">CU044_5270 family protein</fullName>
    </submittedName>
</protein>
<proteinExistence type="predicted"/>
<keyword evidence="1" id="KW-0812">Transmembrane</keyword>
<name>A0A7Y6IT19_9ACTN</name>
<keyword evidence="1" id="KW-0472">Membrane</keyword>
<evidence type="ECO:0000256" key="1">
    <source>
        <dbReference type="SAM" id="Phobius"/>
    </source>
</evidence>
<keyword evidence="3" id="KW-1185">Reference proteome</keyword>
<comment type="caution">
    <text evidence="2">The sequence shown here is derived from an EMBL/GenBank/DDBJ whole genome shotgun (WGS) entry which is preliminary data.</text>
</comment>
<sequence length="320" mass="34672">MNEMSMLNRLRDEVPLETELRTEENRLLAEIRTGSSAPAPARARLSRPRPRWGMALAGALGMAVVAGVVTTAVTGPDRIAAGPSQRIQASSEQTRAQQPSAASVLENIALVAEKSTMREIRPDQWFYEKVSQPDTPGPTFEIWARMDGTQDALRENGGQIKMGHEKGPTYPLKTQRELDAFPDDPDALLKHLRGLERAPYSLSVCGNECPAGVRADAQAYGAIQWYLEYGPLVPPAKAAAMYRAMAKIPNVEIEENVVTPQGRKGIGVVLDLGEAGKNYTILDADGYDYLGAMTVTESRKSALWVLASGVVDKPGDVPSS</sequence>
<accession>A0A7Y6IT19</accession>
<dbReference type="AlphaFoldDB" id="A0A7Y6IT19"/>
<reference evidence="2 3" key="1">
    <citation type="submission" date="2020-06" db="EMBL/GenBank/DDBJ databases">
        <authorList>
            <person name="Chanama M."/>
        </authorList>
    </citation>
    <scope>NUCLEOTIDE SEQUENCE [LARGE SCALE GENOMIC DNA]</scope>
    <source>
        <strain evidence="2 3">TBRC6557</strain>
    </source>
</reference>
<dbReference type="RefSeq" id="WP_175603187.1">
    <property type="nucleotide sequence ID" value="NZ_JABWGO010000007.1"/>
</dbReference>
<evidence type="ECO:0000313" key="3">
    <source>
        <dbReference type="Proteomes" id="UP000546126"/>
    </source>
</evidence>
<dbReference type="InterPro" id="IPR047789">
    <property type="entry name" value="CU044_5270-like"/>
</dbReference>
<dbReference type="Proteomes" id="UP000546126">
    <property type="component" value="Unassembled WGS sequence"/>
</dbReference>
<dbReference type="NCBIfam" id="NF038083">
    <property type="entry name" value="CU044_5270_fam"/>
    <property type="match status" value="1"/>
</dbReference>
<keyword evidence="1" id="KW-1133">Transmembrane helix</keyword>
<evidence type="ECO:0000313" key="2">
    <source>
        <dbReference type="EMBL" id="NUW43660.1"/>
    </source>
</evidence>
<organism evidence="2 3">
    <name type="scientific">Nonomuraea rhodomycinica</name>
    <dbReference type="NCBI Taxonomy" id="1712872"/>
    <lineage>
        <taxon>Bacteria</taxon>
        <taxon>Bacillati</taxon>
        <taxon>Actinomycetota</taxon>
        <taxon>Actinomycetes</taxon>
        <taxon>Streptosporangiales</taxon>
        <taxon>Streptosporangiaceae</taxon>
        <taxon>Nonomuraea</taxon>
    </lineage>
</organism>